<dbReference type="InterPro" id="IPR043129">
    <property type="entry name" value="ATPase_NBD"/>
</dbReference>
<comment type="similarity">
    <text evidence="1">Belongs to the ROK (NagC/XylR) family.</text>
</comment>
<protein>
    <submittedName>
        <fullName evidence="2">ROK family protein</fullName>
    </submittedName>
</protein>
<dbReference type="Pfam" id="PF00480">
    <property type="entry name" value="ROK"/>
    <property type="match status" value="1"/>
</dbReference>
<reference evidence="2 3" key="1">
    <citation type="submission" date="2022-11" db="EMBL/GenBank/DDBJ databases">
        <authorList>
            <person name="Caiyu Z."/>
        </authorList>
    </citation>
    <scope>NUCLEOTIDE SEQUENCE [LARGE SCALE GENOMIC DNA]</scope>
    <source>
        <strain evidence="2 3">YR-4</strain>
    </source>
</reference>
<evidence type="ECO:0000313" key="2">
    <source>
        <dbReference type="EMBL" id="MCY1713524.1"/>
    </source>
</evidence>
<evidence type="ECO:0000313" key="3">
    <source>
        <dbReference type="Proteomes" id="UP001082703"/>
    </source>
</evidence>
<dbReference type="PANTHER" id="PTHR18964">
    <property type="entry name" value="ROK (REPRESSOR, ORF, KINASE) FAMILY"/>
    <property type="match status" value="1"/>
</dbReference>
<dbReference type="EMBL" id="JAPOHA010000003">
    <property type="protein sequence ID" value="MCY1713524.1"/>
    <property type="molecule type" value="Genomic_DNA"/>
</dbReference>
<accession>A0ABT4BRJ6</accession>
<dbReference type="Proteomes" id="UP001082703">
    <property type="component" value="Unassembled WGS sequence"/>
</dbReference>
<dbReference type="PANTHER" id="PTHR18964:SF149">
    <property type="entry name" value="BIFUNCTIONAL UDP-N-ACETYLGLUCOSAMINE 2-EPIMERASE_N-ACETYLMANNOSAMINE KINASE"/>
    <property type="match status" value="1"/>
</dbReference>
<keyword evidence="3" id="KW-1185">Reference proteome</keyword>
<dbReference type="RefSeq" id="WP_268057537.1">
    <property type="nucleotide sequence ID" value="NZ_JAPOHA010000003.1"/>
</dbReference>
<dbReference type="SUPFAM" id="SSF53067">
    <property type="entry name" value="Actin-like ATPase domain"/>
    <property type="match status" value="1"/>
</dbReference>
<sequence length="328" mass="34759">MLAIGVDIGGTKCAVNLGEVSGEDAAILQKCKIRKTSDYMPAEMLNAFVEDILSCKKMLKDSQKIEGIGISCGGPLDSSRGIILSPPNLPGWDNIPITDYLRDKTGIPAWLCNDANACALAEWKMGAGKGCKNVVFLTFGTGLGAGIILDNRLYTGACDMAGEIGHIRLSDYGPAGYGKMGSFEGFCSGGGIAQLAATMIREKRQSGKKTTLGGSPDKPEQITAAQVGLAAKNGDPLALDILRQVGCQLGKGLSVIIDFLNPECIVIGSIFVRNYDEIWPYAEQVIQEETLPAARKACRVLPSQLSESLGDIAGLIVAGYHLQTEDEK</sequence>
<name>A0ABT4BRJ6_9FIRM</name>
<gene>
    <name evidence="2" type="ORF">OUY18_04540</name>
</gene>
<dbReference type="Gene3D" id="3.30.420.40">
    <property type="match status" value="2"/>
</dbReference>
<comment type="caution">
    <text evidence="2">The sequence shown here is derived from an EMBL/GenBank/DDBJ whole genome shotgun (WGS) entry which is preliminary data.</text>
</comment>
<dbReference type="CDD" id="cd23763">
    <property type="entry name" value="ASKHA_ATPase_ROK"/>
    <property type="match status" value="1"/>
</dbReference>
<dbReference type="InterPro" id="IPR000600">
    <property type="entry name" value="ROK"/>
</dbReference>
<organism evidence="2 3">
    <name type="scientific">Caproiciproducens galactitolivorans</name>
    <dbReference type="NCBI Taxonomy" id="642589"/>
    <lineage>
        <taxon>Bacteria</taxon>
        <taxon>Bacillati</taxon>
        <taxon>Bacillota</taxon>
        <taxon>Clostridia</taxon>
        <taxon>Eubacteriales</taxon>
        <taxon>Acutalibacteraceae</taxon>
        <taxon>Caproiciproducens</taxon>
    </lineage>
</organism>
<evidence type="ECO:0000256" key="1">
    <source>
        <dbReference type="ARBA" id="ARBA00006479"/>
    </source>
</evidence>
<proteinExistence type="inferred from homology"/>